<name>A0A9X2L833_9PROT</name>
<evidence type="ECO:0000313" key="3">
    <source>
        <dbReference type="Proteomes" id="UP001142610"/>
    </source>
</evidence>
<evidence type="ECO:0008006" key="4">
    <source>
        <dbReference type="Google" id="ProtNLM"/>
    </source>
</evidence>
<proteinExistence type="predicted"/>
<evidence type="ECO:0000313" key="2">
    <source>
        <dbReference type="EMBL" id="MCQ8184691.1"/>
    </source>
</evidence>
<gene>
    <name evidence="2" type="ORF">NOG11_04755</name>
</gene>
<feature type="signal peptide" evidence="1">
    <location>
        <begin position="1"/>
        <end position="20"/>
    </location>
</feature>
<dbReference type="Proteomes" id="UP001142610">
    <property type="component" value="Unassembled WGS sequence"/>
</dbReference>
<keyword evidence="3" id="KW-1185">Reference proteome</keyword>
<organism evidence="2 3">
    <name type="scientific">Parvularcula maris</name>
    <dbReference type="NCBI Taxonomy" id="2965077"/>
    <lineage>
        <taxon>Bacteria</taxon>
        <taxon>Pseudomonadati</taxon>
        <taxon>Pseudomonadota</taxon>
        <taxon>Alphaproteobacteria</taxon>
        <taxon>Parvularculales</taxon>
        <taxon>Parvularculaceae</taxon>
        <taxon>Parvularcula</taxon>
    </lineage>
</organism>
<reference evidence="2" key="1">
    <citation type="submission" date="2022-07" db="EMBL/GenBank/DDBJ databases">
        <title>Parvularcula maris sp. nov., an algicidal bacterium isolated from seawater.</title>
        <authorList>
            <person name="Li F."/>
        </authorList>
    </citation>
    <scope>NUCLEOTIDE SEQUENCE</scope>
    <source>
        <strain evidence="2">BGMRC 0090</strain>
    </source>
</reference>
<feature type="chain" id="PRO_5040853602" description="Lipoprotein" evidence="1">
    <location>
        <begin position="21"/>
        <end position="112"/>
    </location>
</feature>
<dbReference type="RefSeq" id="WP_256618539.1">
    <property type="nucleotide sequence ID" value="NZ_JANIBC010000002.1"/>
</dbReference>
<comment type="caution">
    <text evidence="2">The sequence shown here is derived from an EMBL/GenBank/DDBJ whole genome shotgun (WGS) entry which is preliminary data.</text>
</comment>
<accession>A0A9X2L833</accession>
<dbReference type="AlphaFoldDB" id="A0A9X2L833"/>
<protein>
    <recommendedName>
        <fullName evidence="4">Lipoprotein</fullName>
    </recommendedName>
</protein>
<dbReference type="EMBL" id="JANIBC010000002">
    <property type="protein sequence ID" value="MCQ8184691.1"/>
    <property type="molecule type" value="Genomic_DNA"/>
</dbReference>
<dbReference type="PROSITE" id="PS51257">
    <property type="entry name" value="PROKAR_LIPOPROTEIN"/>
    <property type="match status" value="1"/>
</dbReference>
<keyword evidence="1" id="KW-0732">Signal</keyword>
<evidence type="ECO:0000256" key="1">
    <source>
        <dbReference type="SAM" id="SignalP"/>
    </source>
</evidence>
<sequence>MTRLAALVAGLSAAACQTSAQTQETPAALDPDRMDEVAALVAEAVGKASVELGVSSDPGRVVILPPPPGPYEDRSPAMPRTFQAVLRDDTCLLVQTDGELEVELPQGVCLPL</sequence>